<dbReference type="EMBL" id="SNZV01000003">
    <property type="protein sequence ID" value="TDS14827.1"/>
    <property type="molecule type" value="Genomic_DNA"/>
</dbReference>
<organism evidence="1 2">
    <name type="scientific">Sphingobacterium paludis</name>
    <dbReference type="NCBI Taxonomy" id="1476465"/>
    <lineage>
        <taxon>Bacteria</taxon>
        <taxon>Pseudomonadati</taxon>
        <taxon>Bacteroidota</taxon>
        <taxon>Sphingobacteriia</taxon>
        <taxon>Sphingobacteriales</taxon>
        <taxon>Sphingobacteriaceae</taxon>
        <taxon>Sphingobacterium</taxon>
    </lineage>
</organism>
<sequence length="301" mass="35726">MLYKTIKNKENIKNIIHNTRYVSTVVLDDYKLRLTKHLNSGIVKVTRVNTSAGKQAIFTPEESQERIKQRRRDKYKQQVSQYKKDIDKSLSIKSKNKLVEATKKFYSEHYQFNYFLSLQDGLTIDKRDRNIAKTSDGYHQLRNQDKYQIARAISLQSCIQRTEKYIQSLVKNGKPIYDNYYYVVHKSHYDNSYHAHIAINIIDTTIANVHTYLQNRWHYSTRKKQMVKKVYDIKECIGYMNEEKKRLNAEEVYAECNINKCSNRLVTQSDLVDDINYSLKTYTHPQTQNKLKRYGIIGLHN</sequence>
<dbReference type="Proteomes" id="UP000294752">
    <property type="component" value="Unassembled WGS sequence"/>
</dbReference>
<keyword evidence="2" id="KW-1185">Reference proteome</keyword>
<proteinExistence type="predicted"/>
<gene>
    <name evidence="1" type="ORF">B0I21_103327</name>
</gene>
<evidence type="ECO:0000313" key="2">
    <source>
        <dbReference type="Proteomes" id="UP000294752"/>
    </source>
</evidence>
<comment type="caution">
    <text evidence="1">The sequence shown here is derived from an EMBL/GenBank/DDBJ whole genome shotgun (WGS) entry which is preliminary data.</text>
</comment>
<protein>
    <submittedName>
        <fullName evidence="1">Uncharacterized protein</fullName>
    </submittedName>
</protein>
<reference evidence="1 2" key="1">
    <citation type="submission" date="2019-03" db="EMBL/GenBank/DDBJ databases">
        <title>Genomic Encyclopedia of Type Strains, Phase III (KMG-III): the genomes of soil and plant-associated and newly described type strains.</title>
        <authorList>
            <person name="Whitman W."/>
        </authorList>
    </citation>
    <scope>NUCLEOTIDE SEQUENCE [LARGE SCALE GENOMIC DNA]</scope>
    <source>
        <strain evidence="1 2">CGMCC 1.12801</strain>
    </source>
</reference>
<evidence type="ECO:0000313" key="1">
    <source>
        <dbReference type="EMBL" id="TDS14827.1"/>
    </source>
</evidence>
<name>A0A4R7D322_9SPHI</name>
<dbReference type="AlphaFoldDB" id="A0A4R7D322"/>
<accession>A0A4R7D322</accession>
<dbReference type="RefSeq" id="WP_133639855.1">
    <property type="nucleotide sequence ID" value="NZ_SNZV01000003.1"/>
</dbReference>